<dbReference type="InterPro" id="IPR010232">
    <property type="entry name" value="UbiB"/>
</dbReference>
<evidence type="ECO:0000256" key="6">
    <source>
        <dbReference type="ARBA" id="ARBA00022688"/>
    </source>
</evidence>
<comment type="caution">
    <text evidence="14">The sequence shown here is derived from an EMBL/GenBank/DDBJ whole genome shotgun (WGS) entry which is preliminary data.</text>
</comment>
<evidence type="ECO:0000256" key="9">
    <source>
        <dbReference type="ARBA" id="ARBA00022777"/>
    </source>
</evidence>
<keyword evidence="12" id="KW-0472">Membrane</keyword>
<dbReference type="AlphaFoldDB" id="A0A6I3KFW5"/>
<keyword evidence="10" id="KW-0067">ATP-binding</keyword>
<keyword evidence="6" id="KW-0831">Ubiquinone biosynthesis</keyword>
<evidence type="ECO:0000313" key="14">
    <source>
        <dbReference type="EMBL" id="MTD94505.1"/>
    </source>
</evidence>
<dbReference type="Proteomes" id="UP000440694">
    <property type="component" value="Unassembled WGS sequence"/>
</dbReference>
<keyword evidence="15" id="KW-1185">Reference proteome</keyword>
<keyword evidence="5" id="KW-0808">Transferase</keyword>
<reference evidence="14 15" key="1">
    <citation type="submission" date="2019-11" db="EMBL/GenBank/DDBJ databases">
        <title>Identification of a novel strain.</title>
        <authorList>
            <person name="Xu Q."/>
            <person name="Wang G."/>
        </authorList>
    </citation>
    <scope>NUCLEOTIDE SEQUENCE [LARGE SCALE GENOMIC DNA]</scope>
    <source>
        <strain evidence="15">xq</strain>
    </source>
</reference>
<comment type="similarity">
    <text evidence="2">Belongs to the protein kinase superfamily. ADCK protein kinase family.</text>
</comment>
<name>A0A6I3KFW5_9HYPH</name>
<evidence type="ECO:0000256" key="8">
    <source>
        <dbReference type="ARBA" id="ARBA00022741"/>
    </source>
</evidence>
<evidence type="ECO:0000259" key="13">
    <source>
        <dbReference type="Pfam" id="PF03109"/>
    </source>
</evidence>
<dbReference type="NCBIfam" id="TIGR01982">
    <property type="entry name" value="UbiB"/>
    <property type="match status" value="1"/>
</dbReference>
<dbReference type="GO" id="GO:0016301">
    <property type="term" value="F:kinase activity"/>
    <property type="evidence" value="ECO:0007669"/>
    <property type="project" value="UniProtKB-KW"/>
</dbReference>
<keyword evidence="8" id="KW-0547">Nucleotide-binding</keyword>
<evidence type="ECO:0000256" key="10">
    <source>
        <dbReference type="ARBA" id="ARBA00022840"/>
    </source>
</evidence>
<evidence type="ECO:0000256" key="5">
    <source>
        <dbReference type="ARBA" id="ARBA00022679"/>
    </source>
</evidence>
<dbReference type="EMBL" id="WMBQ01000001">
    <property type="protein sequence ID" value="MTD94505.1"/>
    <property type="molecule type" value="Genomic_DNA"/>
</dbReference>
<evidence type="ECO:0000256" key="12">
    <source>
        <dbReference type="ARBA" id="ARBA00023136"/>
    </source>
</evidence>
<dbReference type="GO" id="GO:0005524">
    <property type="term" value="F:ATP binding"/>
    <property type="evidence" value="ECO:0007669"/>
    <property type="project" value="UniProtKB-KW"/>
</dbReference>
<dbReference type="PANTHER" id="PTHR10566">
    <property type="entry name" value="CHAPERONE-ACTIVITY OF BC1 COMPLEX CABC1 -RELATED"/>
    <property type="match status" value="1"/>
</dbReference>
<dbReference type="PANTHER" id="PTHR10566:SF113">
    <property type="entry name" value="PROTEIN ACTIVITY OF BC1 COMPLEX KINASE 7, CHLOROPLASTIC"/>
    <property type="match status" value="1"/>
</dbReference>
<dbReference type="InterPro" id="IPR011009">
    <property type="entry name" value="Kinase-like_dom_sf"/>
</dbReference>
<dbReference type="Pfam" id="PF03109">
    <property type="entry name" value="ABC1"/>
    <property type="match status" value="1"/>
</dbReference>
<dbReference type="InterPro" id="IPR004147">
    <property type="entry name" value="ABC1_dom"/>
</dbReference>
<accession>A0A6I3KFW5</accession>
<keyword evidence="3" id="KW-1003">Cell membrane</keyword>
<proteinExistence type="inferred from homology"/>
<feature type="domain" description="ABC1 atypical kinase-like" evidence="13">
    <location>
        <begin position="99"/>
        <end position="347"/>
    </location>
</feature>
<dbReference type="SUPFAM" id="SSF56112">
    <property type="entry name" value="Protein kinase-like (PK-like)"/>
    <property type="match status" value="1"/>
</dbReference>
<dbReference type="UniPathway" id="UPA00232"/>
<evidence type="ECO:0000256" key="7">
    <source>
        <dbReference type="ARBA" id="ARBA00022692"/>
    </source>
</evidence>
<comment type="pathway">
    <text evidence="1">Cofactor biosynthesis; ubiquinone biosynthesis [regulation].</text>
</comment>
<keyword evidence="7" id="KW-0812">Transmembrane</keyword>
<dbReference type="CDD" id="cd13972">
    <property type="entry name" value="UbiB"/>
    <property type="match status" value="1"/>
</dbReference>
<organism evidence="14 15">
    <name type="scientific">Hyphomicrobium album</name>
    <dbReference type="NCBI Taxonomy" id="2665159"/>
    <lineage>
        <taxon>Bacteria</taxon>
        <taxon>Pseudomonadati</taxon>
        <taxon>Pseudomonadota</taxon>
        <taxon>Alphaproteobacteria</taxon>
        <taxon>Hyphomicrobiales</taxon>
        <taxon>Hyphomicrobiaceae</taxon>
        <taxon>Hyphomicrobium</taxon>
    </lineage>
</organism>
<evidence type="ECO:0000313" key="15">
    <source>
        <dbReference type="Proteomes" id="UP000440694"/>
    </source>
</evidence>
<gene>
    <name evidence="14" type="primary">ubiB</name>
    <name evidence="14" type="ORF">GIW81_09175</name>
</gene>
<evidence type="ECO:0000256" key="4">
    <source>
        <dbReference type="ARBA" id="ARBA00022519"/>
    </source>
</evidence>
<dbReference type="RefSeq" id="WP_154738923.1">
    <property type="nucleotide sequence ID" value="NZ_WMBQ01000001.1"/>
</dbReference>
<keyword evidence="11" id="KW-1133">Transmembrane helix</keyword>
<sequence length="531" mass="58530">MAGAIINSLRLTRAGLVLAQYGVRFVPPGTPVPLPLRLARILTAPIGWLGAPRRARLAPRSRLADALTKLGPSYIKLGQFLATRADVIGSELAGELALLQDNLPPFSMVEARRAVEEALGGRLEDHFAEFGPPVAAASIAQVHKAVVIDADGRRREVAVKILRPGIERQFRRDLDSYYFAARQIERWHTPSRRLKPVAVVDTLKASTELEMDLRLEGAAISEMAENTAADDDFRVPQVDWQRTARRVLTVEWIDGIKLSDPAKVAATGIDRKALGLNVMRSFLKHAMRDGFFHADMHQGNLFVDSGGRLVAVDFGIMGRLGIKERRFLAEILYGLITRDYKRAAEVHFWAGYVPPHHPVEVFAQALRAIGEPIHGRTAEEISMADLLGQLFAYTEVFDMQTRPELILLQKTMVVVEGVARGLDPSLNMWVAAEPVAKEWIEANLGPMGRLREAGEGASAIGKIIADLPALLTQGQQTAVALSDMVRDGLRLDDETVRKIAQEEARSTRWGRLALWIAAISLAVLAFAQFSH</sequence>
<keyword evidence="4" id="KW-0997">Cell inner membrane</keyword>
<dbReference type="InterPro" id="IPR045308">
    <property type="entry name" value="UbiB_bact"/>
</dbReference>
<dbReference type="InterPro" id="IPR050154">
    <property type="entry name" value="UbiB_kinase"/>
</dbReference>
<protein>
    <submittedName>
        <fullName evidence="14">2-polyprenylphenol 6-hydroxylase</fullName>
    </submittedName>
</protein>
<keyword evidence="9" id="KW-0418">Kinase</keyword>
<evidence type="ECO:0000256" key="11">
    <source>
        <dbReference type="ARBA" id="ARBA00022989"/>
    </source>
</evidence>
<evidence type="ECO:0000256" key="3">
    <source>
        <dbReference type="ARBA" id="ARBA00022475"/>
    </source>
</evidence>
<evidence type="ECO:0000256" key="2">
    <source>
        <dbReference type="ARBA" id="ARBA00009670"/>
    </source>
</evidence>
<evidence type="ECO:0000256" key="1">
    <source>
        <dbReference type="ARBA" id="ARBA00005020"/>
    </source>
</evidence>
<dbReference type="GO" id="GO:0006744">
    <property type="term" value="P:ubiquinone biosynthetic process"/>
    <property type="evidence" value="ECO:0007669"/>
    <property type="project" value="UniProtKB-UniPathway"/>
</dbReference>